<dbReference type="CDD" id="cd00567">
    <property type="entry name" value="ACAD"/>
    <property type="match status" value="1"/>
</dbReference>
<reference evidence="11 12" key="2">
    <citation type="journal article" date="2010" name="Stand. Genomic Sci.">
        <title>Complete genome sequence of Nakamurella multipartita type strain (Y-104).</title>
        <authorList>
            <person name="Tice H."/>
            <person name="Mayilraj S."/>
            <person name="Sims D."/>
            <person name="Lapidus A."/>
            <person name="Nolan M."/>
            <person name="Lucas S."/>
            <person name="Glavina Del Rio T."/>
            <person name="Copeland A."/>
            <person name="Cheng J.F."/>
            <person name="Meincke L."/>
            <person name="Bruce D."/>
            <person name="Goodwin L."/>
            <person name="Pitluck S."/>
            <person name="Ivanova N."/>
            <person name="Mavromatis K."/>
            <person name="Ovchinnikova G."/>
            <person name="Pati A."/>
            <person name="Chen A."/>
            <person name="Palaniappan K."/>
            <person name="Land M."/>
            <person name="Hauser L."/>
            <person name="Chang Y.J."/>
            <person name="Jeffries C.D."/>
            <person name="Detter J.C."/>
            <person name="Brettin T."/>
            <person name="Rohde M."/>
            <person name="Goker M."/>
            <person name="Bristow J."/>
            <person name="Eisen J.A."/>
            <person name="Markowitz V."/>
            <person name="Hugenholtz P."/>
            <person name="Kyrpides N.C."/>
            <person name="Klenk H.P."/>
            <person name="Chen F."/>
        </authorList>
    </citation>
    <scope>NUCLEOTIDE SEQUENCE [LARGE SCALE GENOMIC DNA]</scope>
    <source>
        <strain evidence="12">ATCC 700099 / DSM 44233 / CIP 104796 / JCM 9543 / NBRC 105858 / Y-104</strain>
    </source>
</reference>
<feature type="domain" description="Acyl-CoA oxidase/dehydrogenase middle" evidence="9">
    <location>
        <begin position="121"/>
        <end position="217"/>
    </location>
</feature>
<sequence length="384" mass="41520">MEFSLIPQQQAQVDAARAYARDLAADYQNRERTGLIEKEVFLEMGRRGFIGAEIAPELGGRGESRLTSGLLLEQIATGDFNIGYLQVVGSLVGQILAGNARPEVAQEWVPQITGGTGVVGIGLSEPTGGSDAGNPQMRAERDGSGDGADWLITGAKSMSLMEYCTGAVVFARTGDEGRGRGMTAFVVDLTGPGLTREPYSDMGTKPVRRGAIHFDRVRVPARNVLGEVGQGFTSVMQGFDFSRALIGLQCVGAAQQTVDETWAYVSQRQAFDRPISTFQGVSFPLAESETLLAAARMLCYQTLWLKDAGLPHTAEAAMCKWWAPKTAYDVINSCLLLHGQYGYRTEKPIEQRLRDVLGLQIGDGTAQIMKLIIARQRLGRALAP</sequence>
<dbReference type="RefSeq" id="WP_015746204.1">
    <property type="nucleotide sequence ID" value="NC_013235.1"/>
</dbReference>
<dbReference type="SUPFAM" id="SSF56645">
    <property type="entry name" value="Acyl-CoA dehydrogenase NM domain-like"/>
    <property type="match status" value="1"/>
</dbReference>
<feature type="region of interest" description="Disordered" evidence="7">
    <location>
        <begin position="124"/>
        <end position="146"/>
    </location>
</feature>
<dbReference type="Gene3D" id="2.40.110.10">
    <property type="entry name" value="Butyryl-CoA Dehydrogenase, subunit A, domain 2"/>
    <property type="match status" value="1"/>
</dbReference>
<gene>
    <name evidence="11" type="ordered locus">Namu_0878</name>
</gene>
<keyword evidence="12" id="KW-1185">Reference proteome</keyword>
<dbReference type="InterPro" id="IPR013786">
    <property type="entry name" value="AcylCoA_DH/ox_N"/>
</dbReference>
<dbReference type="Pfam" id="PF02770">
    <property type="entry name" value="Acyl-CoA_dh_M"/>
    <property type="match status" value="1"/>
</dbReference>
<evidence type="ECO:0000256" key="5">
    <source>
        <dbReference type="ARBA" id="ARBA00023002"/>
    </source>
</evidence>
<dbReference type="EMBL" id="CP001737">
    <property type="protein sequence ID" value="ACV77289.1"/>
    <property type="molecule type" value="Genomic_DNA"/>
</dbReference>
<evidence type="ECO:0000313" key="11">
    <source>
        <dbReference type="EMBL" id="ACV77289.1"/>
    </source>
</evidence>
<reference evidence="12" key="1">
    <citation type="submission" date="2009-09" db="EMBL/GenBank/DDBJ databases">
        <title>The complete genome of Nakamurella multipartita DSM 44233.</title>
        <authorList>
            <consortium name="US DOE Joint Genome Institute (JGI-PGF)"/>
            <person name="Lucas S."/>
            <person name="Copeland A."/>
            <person name="Lapidus A."/>
            <person name="Glavina del Rio T."/>
            <person name="Dalin E."/>
            <person name="Tice H."/>
            <person name="Bruce D."/>
            <person name="Goodwin L."/>
            <person name="Pitluck S."/>
            <person name="Kyrpides N."/>
            <person name="Mavromatis K."/>
            <person name="Ivanova N."/>
            <person name="Ovchinnikova G."/>
            <person name="Sims D."/>
            <person name="Meincke L."/>
            <person name="Brettin T."/>
            <person name="Detter J.C."/>
            <person name="Han C."/>
            <person name="Larimer F."/>
            <person name="Land M."/>
            <person name="Hauser L."/>
            <person name="Markowitz V."/>
            <person name="Cheng J.-F."/>
            <person name="Hugenholtz P."/>
            <person name="Woyke T."/>
            <person name="Wu D."/>
            <person name="Klenk H.-P."/>
            <person name="Eisen J.A."/>
        </authorList>
    </citation>
    <scope>NUCLEOTIDE SEQUENCE [LARGE SCALE GENOMIC DNA]</scope>
    <source>
        <strain evidence="12">ATCC 700099 / DSM 44233 / CIP 104796 / JCM 9543 / NBRC 105858 / Y-104</strain>
    </source>
</reference>
<accession>C8XAC4</accession>
<dbReference type="PANTHER" id="PTHR43884">
    <property type="entry name" value="ACYL-COA DEHYDROGENASE"/>
    <property type="match status" value="1"/>
</dbReference>
<evidence type="ECO:0000313" key="12">
    <source>
        <dbReference type="Proteomes" id="UP000002218"/>
    </source>
</evidence>
<dbReference type="GO" id="GO:0003995">
    <property type="term" value="F:acyl-CoA dehydrogenase activity"/>
    <property type="evidence" value="ECO:0007669"/>
    <property type="project" value="TreeGrafter"/>
</dbReference>
<evidence type="ECO:0000256" key="1">
    <source>
        <dbReference type="ARBA" id="ARBA00001974"/>
    </source>
</evidence>
<dbReference type="Gene3D" id="1.20.140.10">
    <property type="entry name" value="Butyryl-CoA Dehydrogenase, subunit A, domain 3"/>
    <property type="match status" value="1"/>
</dbReference>
<dbReference type="InterPro" id="IPR006091">
    <property type="entry name" value="Acyl-CoA_Oxase/DH_mid-dom"/>
</dbReference>
<feature type="domain" description="Acyl-CoA dehydrogenase/oxidase N-terminal" evidence="10">
    <location>
        <begin position="8"/>
        <end position="115"/>
    </location>
</feature>
<protein>
    <submittedName>
        <fullName evidence="11">Acyl-CoA dehydrogenase domain protein</fullName>
    </submittedName>
</protein>
<dbReference type="InterPro" id="IPR009100">
    <property type="entry name" value="AcylCoA_DH/oxidase_NM_dom_sf"/>
</dbReference>
<dbReference type="InterPro" id="IPR046373">
    <property type="entry name" value="Acyl-CoA_Oxase/DH_mid-dom_sf"/>
</dbReference>
<keyword evidence="3 6" id="KW-0285">Flavoprotein</keyword>
<dbReference type="Gene3D" id="1.10.540.10">
    <property type="entry name" value="Acyl-CoA dehydrogenase/oxidase, N-terminal domain"/>
    <property type="match status" value="1"/>
</dbReference>
<dbReference type="GO" id="GO:0050660">
    <property type="term" value="F:flavin adenine dinucleotide binding"/>
    <property type="evidence" value="ECO:0007669"/>
    <property type="project" value="InterPro"/>
</dbReference>
<dbReference type="OrthoDB" id="2769798at2"/>
<evidence type="ECO:0000256" key="7">
    <source>
        <dbReference type="SAM" id="MobiDB-lite"/>
    </source>
</evidence>
<evidence type="ECO:0000256" key="4">
    <source>
        <dbReference type="ARBA" id="ARBA00022827"/>
    </source>
</evidence>
<keyword evidence="4 6" id="KW-0274">FAD</keyword>
<dbReference type="SUPFAM" id="SSF47203">
    <property type="entry name" value="Acyl-CoA dehydrogenase C-terminal domain-like"/>
    <property type="match status" value="1"/>
</dbReference>
<dbReference type="PANTHER" id="PTHR43884:SF37">
    <property type="entry name" value="ACYL-COA DEHYDROGENASE"/>
    <property type="match status" value="1"/>
</dbReference>
<dbReference type="InterPro" id="IPR037069">
    <property type="entry name" value="AcylCoA_DH/ox_N_sf"/>
</dbReference>
<evidence type="ECO:0000259" key="8">
    <source>
        <dbReference type="Pfam" id="PF00441"/>
    </source>
</evidence>
<dbReference type="FunFam" id="1.20.140.10:FF:000001">
    <property type="entry name" value="Acyl-CoA dehydrogenase"/>
    <property type="match status" value="1"/>
</dbReference>
<dbReference type="InParanoid" id="C8XAC4"/>
<comment type="similarity">
    <text evidence="2 6">Belongs to the acyl-CoA dehydrogenase family.</text>
</comment>
<dbReference type="HOGENOM" id="CLU_018204_0_2_11"/>
<evidence type="ECO:0000256" key="2">
    <source>
        <dbReference type="ARBA" id="ARBA00009347"/>
    </source>
</evidence>
<dbReference type="eggNOG" id="COG1960">
    <property type="taxonomic scope" value="Bacteria"/>
</dbReference>
<dbReference type="Pfam" id="PF00441">
    <property type="entry name" value="Acyl-CoA_dh_1"/>
    <property type="match status" value="1"/>
</dbReference>
<feature type="domain" description="Acyl-CoA dehydrogenase/oxidase C-terminal" evidence="8">
    <location>
        <begin position="229"/>
        <end position="376"/>
    </location>
</feature>
<keyword evidence="5 6" id="KW-0560">Oxidoreductase</keyword>
<comment type="cofactor">
    <cofactor evidence="1 6">
        <name>FAD</name>
        <dbReference type="ChEBI" id="CHEBI:57692"/>
    </cofactor>
</comment>
<dbReference type="KEGG" id="nml:Namu_0878"/>
<dbReference type="InterPro" id="IPR009075">
    <property type="entry name" value="AcylCo_DH/oxidase_C"/>
</dbReference>
<organism evidence="11 12">
    <name type="scientific">Nakamurella multipartita (strain ATCC 700099 / DSM 44233 / CIP 104796 / JCM 9543 / NBRC 105858 / Y-104)</name>
    <name type="common">Microsphaera multipartita</name>
    <dbReference type="NCBI Taxonomy" id="479431"/>
    <lineage>
        <taxon>Bacteria</taxon>
        <taxon>Bacillati</taxon>
        <taxon>Actinomycetota</taxon>
        <taxon>Actinomycetes</taxon>
        <taxon>Nakamurellales</taxon>
        <taxon>Nakamurellaceae</taxon>
        <taxon>Nakamurella</taxon>
    </lineage>
</organism>
<dbReference type="Proteomes" id="UP000002218">
    <property type="component" value="Chromosome"/>
</dbReference>
<dbReference type="AlphaFoldDB" id="C8XAC4"/>
<name>C8XAC4_NAKMY</name>
<evidence type="ECO:0000259" key="10">
    <source>
        <dbReference type="Pfam" id="PF02771"/>
    </source>
</evidence>
<proteinExistence type="inferred from homology"/>
<evidence type="ECO:0000256" key="6">
    <source>
        <dbReference type="RuleBase" id="RU362125"/>
    </source>
</evidence>
<evidence type="ECO:0000256" key="3">
    <source>
        <dbReference type="ARBA" id="ARBA00022630"/>
    </source>
</evidence>
<dbReference type="InterPro" id="IPR036250">
    <property type="entry name" value="AcylCo_DH-like_C"/>
</dbReference>
<dbReference type="STRING" id="479431.Namu_0878"/>
<evidence type="ECO:0000259" key="9">
    <source>
        <dbReference type="Pfam" id="PF02770"/>
    </source>
</evidence>
<dbReference type="Pfam" id="PF02771">
    <property type="entry name" value="Acyl-CoA_dh_N"/>
    <property type="match status" value="1"/>
</dbReference>